<evidence type="ECO:0000313" key="8">
    <source>
        <dbReference type="EMBL" id="KAI1613543.1"/>
    </source>
</evidence>
<comment type="caution">
    <text evidence="8">The sequence shown here is derived from an EMBL/GenBank/DDBJ whole genome shotgun (WGS) entry which is preliminary data.</text>
</comment>
<evidence type="ECO:0000256" key="1">
    <source>
        <dbReference type="ARBA" id="ARBA00004141"/>
    </source>
</evidence>
<dbReference type="InterPro" id="IPR020846">
    <property type="entry name" value="MFS_dom"/>
</dbReference>
<dbReference type="PANTHER" id="PTHR23511:SF34">
    <property type="entry name" value="SYNAPTIC VESICLE GLYCOPROTEIN 2"/>
    <property type="match status" value="1"/>
</dbReference>
<dbReference type="InterPro" id="IPR036259">
    <property type="entry name" value="MFS_trans_sf"/>
</dbReference>
<protein>
    <submittedName>
        <fullName evidence="8">Phosphate transporter</fullName>
    </submittedName>
</protein>
<evidence type="ECO:0000256" key="5">
    <source>
        <dbReference type="ARBA" id="ARBA00023136"/>
    </source>
</evidence>
<evidence type="ECO:0000259" key="7">
    <source>
        <dbReference type="PROSITE" id="PS50850"/>
    </source>
</evidence>
<keyword evidence="9" id="KW-1185">Reference proteome</keyword>
<feature type="transmembrane region" description="Helical" evidence="6">
    <location>
        <begin position="220"/>
        <end position="241"/>
    </location>
</feature>
<feature type="domain" description="Major facilitator superfamily (MFS) profile" evidence="7">
    <location>
        <begin position="43"/>
        <end position="554"/>
    </location>
</feature>
<proteinExistence type="predicted"/>
<keyword evidence="2" id="KW-0813">Transport</keyword>
<evidence type="ECO:0000256" key="6">
    <source>
        <dbReference type="SAM" id="Phobius"/>
    </source>
</evidence>
<dbReference type="PANTHER" id="PTHR23511">
    <property type="entry name" value="SYNAPTIC VESICLE GLYCOPROTEIN 2"/>
    <property type="match status" value="1"/>
</dbReference>
<dbReference type="Pfam" id="PF00083">
    <property type="entry name" value="Sugar_tr"/>
    <property type="match status" value="2"/>
</dbReference>
<dbReference type="GO" id="GO:0016020">
    <property type="term" value="C:membrane"/>
    <property type="evidence" value="ECO:0007669"/>
    <property type="project" value="UniProtKB-SubCell"/>
</dbReference>
<feature type="transmembrane region" description="Helical" evidence="6">
    <location>
        <begin position="80"/>
        <end position="103"/>
    </location>
</feature>
<dbReference type="AlphaFoldDB" id="A0AAN6DWS3"/>
<dbReference type="Proteomes" id="UP001203852">
    <property type="component" value="Unassembled WGS sequence"/>
</dbReference>
<gene>
    <name evidence="8" type="ORF">EDD36DRAFT_433958</name>
</gene>
<reference evidence="8" key="1">
    <citation type="journal article" date="2022" name="bioRxiv">
        <title>Deciphering the potential niche of two novel black yeast fungi from a biological soil crust based on their genomes, phenotypes, and melanin regulation.</title>
        <authorList>
            <consortium name="DOE Joint Genome Institute"/>
            <person name="Carr E.C."/>
            <person name="Barton Q."/>
            <person name="Grambo S."/>
            <person name="Sullivan M."/>
            <person name="Renfro C.M."/>
            <person name="Kuo A."/>
            <person name="Pangilinan J."/>
            <person name="Lipzen A."/>
            <person name="Keymanesh K."/>
            <person name="Savage E."/>
            <person name="Barry K."/>
            <person name="Grigoriev I.V."/>
            <person name="Riekhof W.R."/>
            <person name="Harris S.S."/>
        </authorList>
    </citation>
    <scope>NUCLEOTIDE SEQUENCE</scope>
    <source>
        <strain evidence="8">JF 03-4F</strain>
    </source>
</reference>
<feature type="transmembrane region" description="Helical" evidence="6">
    <location>
        <begin position="145"/>
        <end position="167"/>
    </location>
</feature>
<organism evidence="8 9">
    <name type="scientific">Exophiala viscosa</name>
    <dbReference type="NCBI Taxonomy" id="2486360"/>
    <lineage>
        <taxon>Eukaryota</taxon>
        <taxon>Fungi</taxon>
        <taxon>Dikarya</taxon>
        <taxon>Ascomycota</taxon>
        <taxon>Pezizomycotina</taxon>
        <taxon>Eurotiomycetes</taxon>
        <taxon>Chaetothyriomycetidae</taxon>
        <taxon>Chaetothyriales</taxon>
        <taxon>Herpotrichiellaceae</taxon>
        <taxon>Exophiala</taxon>
    </lineage>
</organism>
<dbReference type="GO" id="GO:0022857">
    <property type="term" value="F:transmembrane transporter activity"/>
    <property type="evidence" value="ECO:0007669"/>
    <property type="project" value="InterPro"/>
</dbReference>
<dbReference type="PROSITE" id="PS50850">
    <property type="entry name" value="MFS"/>
    <property type="match status" value="1"/>
</dbReference>
<name>A0AAN6DWS3_9EURO</name>
<evidence type="ECO:0000256" key="3">
    <source>
        <dbReference type="ARBA" id="ARBA00022692"/>
    </source>
</evidence>
<dbReference type="PROSITE" id="PS00217">
    <property type="entry name" value="SUGAR_TRANSPORT_2"/>
    <property type="match status" value="1"/>
</dbReference>
<keyword evidence="4 6" id="KW-1133">Transmembrane helix</keyword>
<feature type="transmembrane region" description="Helical" evidence="6">
    <location>
        <begin position="398"/>
        <end position="418"/>
    </location>
</feature>
<evidence type="ECO:0000256" key="2">
    <source>
        <dbReference type="ARBA" id="ARBA00022448"/>
    </source>
</evidence>
<feature type="transmembrane region" description="Helical" evidence="6">
    <location>
        <begin position="115"/>
        <end position="133"/>
    </location>
</feature>
<dbReference type="InterPro" id="IPR005829">
    <property type="entry name" value="Sugar_transporter_CS"/>
</dbReference>
<feature type="transmembrane region" description="Helical" evidence="6">
    <location>
        <begin position="528"/>
        <end position="550"/>
    </location>
</feature>
<dbReference type="Gene3D" id="1.20.1250.20">
    <property type="entry name" value="MFS general substrate transporter like domains"/>
    <property type="match status" value="2"/>
</dbReference>
<keyword evidence="5 6" id="KW-0472">Membrane</keyword>
<sequence length="597" mass="66228">MGRWRGRLYATDRARDFDHERDRHVRVRQIYETIDRQGFQWVVVLVAGVGFLVDGFSLFAGNIALPMIAYVYWHDEPSSFRLTCINIATLAGTLMGQVSFGFMADKNGRKKMYGAELLLLIGSTLGVVMSSRGQDGSMSIYAWLIWWRIMVGIGVGADYPLSAVITAEFAPTKHRARMMAAVFFMQPLGQIAGNVISLIVVSISRRAGNEDLTRTVDQMWRWIIGIGVVPAVIALLFRFAIPETPRFLLDIDDDPVKAEFDATQLFGETSLGSELESNMWCDSLEESNLSSRSLDGRSEGRPSWSIAAAPLTTLNSSWRLSRDDIKQYFWTEGNWRTLAATSMCWMLLDFGYYGIGLSSPQFLAKTWGTLNLSGPSPSWMTNDDPNANIYDMFLRTSVQALVILNTGSFVGGLLFITFASHINRVSLQKYGFLALAALFITLGAVFITIHQEGPLAITLYVIGQMMFNFGPNSTTYIIPAELFPTRYRATCHGISAASGKLGSILVQVFSAYYKFGSTSPGDNQTRRYGTILVIFSAAMILGALITHFFIPEVQEKAKRGSLWAGKSKSLEELALGKWGPRSQSVIRSQPTRSMGIS</sequence>
<feature type="transmembrane region" description="Helical" evidence="6">
    <location>
        <begin position="335"/>
        <end position="355"/>
    </location>
</feature>
<dbReference type="InterPro" id="IPR005828">
    <property type="entry name" value="MFS_sugar_transport-like"/>
</dbReference>
<evidence type="ECO:0000256" key="4">
    <source>
        <dbReference type="ARBA" id="ARBA00022989"/>
    </source>
</evidence>
<feature type="transmembrane region" description="Helical" evidence="6">
    <location>
        <begin position="179"/>
        <end position="200"/>
    </location>
</feature>
<feature type="transmembrane region" description="Helical" evidence="6">
    <location>
        <begin position="430"/>
        <end position="449"/>
    </location>
</feature>
<keyword evidence="3 6" id="KW-0812">Transmembrane</keyword>
<dbReference type="EMBL" id="MU404353">
    <property type="protein sequence ID" value="KAI1613543.1"/>
    <property type="molecule type" value="Genomic_DNA"/>
</dbReference>
<feature type="transmembrane region" description="Helical" evidence="6">
    <location>
        <begin position="38"/>
        <end position="60"/>
    </location>
</feature>
<accession>A0AAN6DWS3</accession>
<evidence type="ECO:0000313" key="9">
    <source>
        <dbReference type="Proteomes" id="UP001203852"/>
    </source>
</evidence>
<comment type="subcellular location">
    <subcellularLocation>
        <location evidence="1">Membrane</location>
        <topology evidence="1">Multi-pass membrane protein</topology>
    </subcellularLocation>
</comment>
<dbReference type="SUPFAM" id="SSF103473">
    <property type="entry name" value="MFS general substrate transporter"/>
    <property type="match status" value="1"/>
</dbReference>